<gene>
    <name evidence="2" type="ORF">HUK82_10710</name>
</gene>
<dbReference type="Proteomes" id="UP000585665">
    <property type="component" value="Unassembled WGS sequence"/>
</dbReference>
<dbReference type="EMBL" id="JABXXR010000084">
    <property type="protein sequence ID" value="NVN41024.1"/>
    <property type="molecule type" value="Genomic_DNA"/>
</dbReference>
<keyword evidence="1" id="KW-1133">Transmembrane helix</keyword>
<dbReference type="AlphaFoldDB" id="A0A850PAF1"/>
<evidence type="ECO:0000313" key="2">
    <source>
        <dbReference type="EMBL" id="NVN41024.1"/>
    </source>
</evidence>
<dbReference type="RefSeq" id="WP_176613946.1">
    <property type="nucleotide sequence ID" value="NZ_JABXXR010000084.1"/>
</dbReference>
<organism evidence="2 3">
    <name type="scientific">Ameyamaea chiangmaiensis</name>
    <dbReference type="NCBI Taxonomy" id="442969"/>
    <lineage>
        <taxon>Bacteria</taxon>
        <taxon>Pseudomonadati</taxon>
        <taxon>Pseudomonadota</taxon>
        <taxon>Alphaproteobacteria</taxon>
        <taxon>Acetobacterales</taxon>
        <taxon>Acetobacteraceae</taxon>
        <taxon>Ameyamaea</taxon>
    </lineage>
</organism>
<sequence length="159" mass="17553">MKREQGLLIGLVVLVIGTVILLWSFAVPNFRPLDFPKIQSGTLTAGPMRTHRALTDNEIARINDWLAAHRSGWGPLGQTPPSSGDALYTLQPVGRPGEPPPPPMTMTLWLGISGPDWNDTVFIEPQPGAVIRLRSFSKHEFAPLREIVEPQPFQRSGFP</sequence>
<protein>
    <submittedName>
        <fullName evidence="2">Uncharacterized protein</fullName>
    </submittedName>
</protein>
<evidence type="ECO:0000313" key="3">
    <source>
        <dbReference type="Proteomes" id="UP000585665"/>
    </source>
</evidence>
<comment type="caution">
    <text evidence="2">The sequence shown here is derived from an EMBL/GenBank/DDBJ whole genome shotgun (WGS) entry which is preliminary data.</text>
</comment>
<reference evidence="2 3" key="1">
    <citation type="submission" date="2020-06" db="EMBL/GenBank/DDBJ databases">
        <title>Description of novel acetic acid bacteria.</title>
        <authorList>
            <person name="Sombolestani A."/>
        </authorList>
    </citation>
    <scope>NUCLEOTIDE SEQUENCE [LARGE SCALE GENOMIC DNA]</scope>
    <source>
        <strain evidence="2 3">LMG 27010</strain>
    </source>
</reference>
<keyword evidence="1" id="KW-0472">Membrane</keyword>
<keyword evidence="1" id="KW-0812">Transmembrane</keyword>
<evidence type="ECO:0000256" key="1">
    <source>
        <dbReference type="SAM" id="Phobius"/>
    </source>
</evidence>
<proteinExistence type="predicted"/>
<feature type="transmembrane region" description="Helical" evidence="1">
    <location>
        <begin position="7"/>
        <end position="26"/>
    </location>
</feature>
<keyword evidence="3" id="KW-1185">Reference proteome</keyword>
<name>A0A850PAF1_9PROT</name>
<accession>A0A850PAF1</accession>